<keyword evidence="2" id="KW-1185">Reference proteome</keyword>
<accession>A0A9X1VVI0</accession>
<name>A0A9X1VVI0_9BURK</name>
<organism evidence="1 2">
    <name type="scientific">Variovorax terrae</name>
    <dbReference type="NCBI Taxonomy" id="2923278"/>
    <lineage>
        <taxon>Bacteria</taxon>
        <taxon>Pseudomonadati</taxon>
        <taxon>Pseudomonadota</taxon>
        <taxon>Betaproteobacteria</taxon>
        <taxon>Burkholderiales</taxon>
        <taxon>Comamonadaceae</taxon>
        <taxon>Variovorax</taxon>
    </lineage>
</organism>
<dbReference type="AlphaFoldDB" id="A0A9X1VVI0"/>
<dbReference type="RefSeq" id="WP_243305089.1">
    <property type="nucleotide sequence ID" value="NZ_JALGBI010000001.1"/>
</dbReference>
<reference evidence="1" key="1">
    <citation type="submission" date="2022-03" db="EMBL/GenBank/DDBJ databases">
        <authorList>
            <person name="Woo C.Y."/>
        </authorList>
    </citation>
    <scope>NUCLEOTIDE SEQUENCE</scope>
    <source>
        <strain evidence="1">CYS-02</strain>
    </source>
</reference>
<proteinExistence type="predicted"/>
<dbReference type="EMBL" id="JALGBI010000001">
    <property type="protein sequence ID" value="MCJ0762647.1"/>
    <property type="molecule type" value="Genomic_DNA"/>
</dbReference>
<gene>
    <name evidence="1" type="ORF">MMF98_05415</name>
</gene>
<dbReference type="Proteomes" id="UP001139447">
    <property type="component" value="Unassembled WGS sequence"/>
</dbReference>
<sequence length="173" mass="19184">MRVEKRKSGSKRNLVSSFITAFVGSGSIDSVCIKFAMFDGTTRLSYWQPRWFQALHECVEYYSGMHYYGSDLQKTAEEPGFVASLPKRHPVRTMKDEKPSFTEEDHQAAKEQFAVASLAVIDEGATCRIECASIRGDRRIEVLPAYIAMNLCGSLKASVDMARLMGAEPAGSA</sequence>
<comment type="caution">
    <text evidence="1">The sequence shown here is derived from an EMBL/GenBank/DDBJ whole genome shotgun (WGS) entry which is preliminary data.</text>
</comment>
<protein>
    <submittedName>
        <fullName evidence="1">Uncharacterized protein</fullName>
    </submittedName>
</protein>
<evidence type="ECO:0000313" key="1">
    <source>
        <dbReference type="EMBL" id="MCJ0762647.1"/>
    </source>
</evidence>
<evidence type="ECO:0000313" key="2">
    <source>
        <dbReference type="Proteomes" id="UP001139447"/>
    </source>
</evidence>